<evidence type="ECO:0000256" key="5">
    <source>
        <dbReference type="ARBA" id="ARBA00019973"/>
    </source>
</evidence>
<dbReference type="GeneID" id="43594998"/>
<accession>A0A370U315</accession>
<dbReference type="GO" id="GO:0004674">
    <property type="term" value="F:protein serine/threonine kinase activity"/>
    <property type="evidence" value="ECO:0007669"/>
    <property type="project" value="UniProtKB-KW"/>
</dbReference>
<proteinExistence type="predicted"/>
<evidence type="ECO:0000256" key="3">
    <source>
        <dbReference type="ARBA" id="ARBA00012513"/>
    </source>
</evidence>
<evidence type="ECO:0000256" key="2">
    <source>
        <dbReference type="ARBA" id="ARBA00011534"/>
    </source>
</evidence>
<dbReference type="SMART" id="SM00220">
    <property type="entry name" value="S_TKc"/>
    <property type="match status" value="1"/>
</dbReference>
<evidence type="ECO:0000256" key="11">
    <source>
        <dbReference type="ARBA" id="ARBA00030980"/>
    </source>
</evidence>
<dbReference type="PROSITE" id="PS00109">
    <property type="entry name" value="PROTEIN_KINASE_TYR"/>
    <property type="match status" value="1"/>
</dbReference>
<protein>
    <recommendedName>
        <fullName evidence="5">EKC/KEOPS complex subunit BUD32</fullName>
        <ecNumber evidence="3">2.7.11.1</ecNumber>
    </recommendedName>
    <alternativeName>
        <fullName evidence="11 12">Atypical Serine/threonine protein kinase BUD32</fullName>
    </alternativeName>
    <alternativeName>
        <fullName evidence="4">EKC/KEOPS complex subunit bud32</fullName>
    </alternativeName>
</protein>
<dbReference type="InterPro" id="IPR008266">
    <property type="entry name" value="Tyr_kinase_AS"/>
</dbReference>
<dbReference type="GO" id="GO:0043484">
    <property type="term" value="P:regulation of RNA splicing"/>
    <property type="evidence" value="ECO:0007669"/>
    <property type="project" value="TreeGrafter"/>
</dbReference>
<dbReference type="STRING" id="2656787.A0A370U315"/>
<dbReference type="InterPro" id="IPR000719">
    <property type="entry name" value="Prot_kinase_dom"/>
</dbReference>
<dbReference type="RefSeq" id="XP_031874826.1">
    <property type="nucleotide sequence ID" value="XM_032010772.1"/>
</dbReference>
<gene>
    <name evidence="17" type="ORF">BP5553_02149</name>
</gene>
<keyword evidence="6" id="KW-0723">Serine/threonine-protein kinase</keyword>
<evidence type="ECO:0000313" key="17">
    <source>
        <dbReference type="EMBL" id="RDL42170.1"/>
    </source>
</evidence>
<evidence type="ECO:0000256" key="9">
    <source>
        <dbReference type="ARBA" id="ARBA00022777"/>
    </source>
</evidence>
<dbReference type="InterPro" id="IPR011009">
    <property type="entry name" value="Kinase-like_dom_sf"/>
</dbReference>
<dbReference type="PROSITE" id="PS00107">
    <property type="entry name" value="PROTEIN_KINASE_ATP"/>
    <property type="match status" value="1"/>
</dbReference>
<name>A0A370U315_9HELO</name>
<keyword evidence="8 15" id="KW-0547">Nucleotide-binding</keyword>
<evidence type="ECO:0000256" key="6">
    <source>
        <dbReference type="ARBA" id="ARBA00022527"/>
    </source>
</evidence>
<dbReference type="PANTHER" id="PTHR45646">
    <property type="entry name" value="SERINE/THREONINE-PROTEIN KINASE DOA-RELATED"/>
    <property type="match status" value="1"/>
</dbReference>
<dbReference type="InterPro" id="IPR017441">
    <property type="entry name" value="Protein_kinase_ATP_BS"/>
</dbReference>
<comment type="catalytic activity">
    <reaction evidence="13">
        <text>L-threonyl-[protein] + ATP = O-phospho-L-threonyl-[protein] + ADP + H(+)</text>
        <dbReference type="Rhea" id="RHEA:46608"/>
        <dbReference type="Rhea" id="RHEA-COMP:11060"/>
        <dbReference type="Rhea" id="RHEA-COMP:11605"/>
        <dbReference type="ChEBI" id="CHEBI:15378"/>
        <dbReference type="ChEBI" id="CHEBI:30013"/>
        <dbReference type="ChEBI" id="CHEBI:30616"/>
        <dbReference type="ChEBI" id="CHEBI:61977"/>
        <dbReference type="ChEBI" id="CHEBI:456216"/>
        <dbReference type="EC" id="2.7.11.1"/>
    </reaction>
</comment>
<dbReference type="GO" id="GO:0005524">
    <property type="term" value="F:ATP binding"/>
    <property type="evidence" value="ECO:0007669"/>
    <property type="project" value="UniProtKB-UniRule"/>
</dbReference>
<dbReference type="GO" id="GO:0005634">
    <property type="term" value="C:nucleus"/>
    <property type="evidence" value="ECO:0007669"/>
    <property type="project" value="TreeGrafter"/>
</dbReference>
<keyword evidence="18" id="KW-1185">Reference proteome</keyword>
<keyword evidence="10 15" id="KW-0067">ATP-binding</keyword>
<dbReference type="EMBL" id="NPIC01000001">
    <property type="protein sequence ID" value="RDL42170.1"/>
    <property type="molecule type" value="Genomic_DNA"/>
</dbReference>
<evidence type="ECO:0000256" key="14">
    <source>
        <dbReference type="ARBA" id="ARBA00048679"/>
    </source>
</evidence>
<dbReference type="PROSITE" id="PS50011">
    <property type="entry name" value="PROTEIN_KINASE_DOM"/>
    <property type="match status" value="1"/>
</dbReference>
<organism evidence="17 18">
    <name type="scientific">Venustampulla echinocandica</name>
    <dbReference type="NCBI Taxonomy" id="2656787"/>
    <lineage>
        <taxon>Eukaryota</taxon>
        <taxon>Fungi</taxon>
        <taxon>Dikarya</taxon>
        <taxon>Ascomycota</taxon>
        <taxon>Pezizomycotina</taxon>
        <taxon>Leotiomycetes</taxon>
        <taxon>Helotiales</taxon>
        <taxon>Pleuroascaceae</taxon>
        <taxon>Venustampulla</taxon>
    </lineage>
</organism>
<evidence type="ECO:0000256" key="8">
    <source>
        <dbReference type="ARBA" id="ARBA00022741"/>
    </source>
</evidence>
<dbReference type="AlphaFoldDB" id="A0A370U315"/>
<evidence type="ECO:0000256" key="15">
    <source>
        <dbReference type="PROSITE-ProRule" id="PRU10141"/>
    </source>
</evidence>
<dbReference type="Gene3D" id="1.10.510.10">
    <property type="entry name" value="Transferase(Phosphotransferase) domain 1"/>
    <property type="match status" value="1"/>
</dbReference>
<feature type="binding site" evidence="15">
    <location>
        <position position="81"/>
    </location>
    <ligand>
        <name>ATP</name>
        <dbReference type="ChEBI" id="CHEBI:30616"/>
    </ligand>
</feature>
<comment type="caution">
    <text evidence="17">The sequence shown here is derived from an EMBL/GenBank/DDBJ whole genome shotgun (WGS) entry which is preliminary data.</text>
</comment>
<evidence type="ECO:0000256" key="7">
    <source>
        <dbReference type="ARBA" id="ARBA00022679"/>
    </source>
</evidence>
<dbReference type="SUPFAM" id="SSF56112">
    <property type="entry name" value="Protein kinase-like (PK-like)"/>
    <property type="match status" value="1"/>
</dbReference>
<feature type="domain" description="Protein kinase" evidence="16">
    <location>
        <begin position="52"/>
        <end position="469"/>
    </location>
</feature>
<comment type="function">
    <text evidence="1">Component of the EKC/KEOPS complex that is required for the formation of a threonylcarbamoyl group on adenosine at position 37 (t(6)A37) in tRNAs that read codons beginning with adenine. The complex is probably involved in the transfer of the threonylcarbamoyl moiety of threonylcarbamoyl-AMP (TC-AMP) to the N6 group of A37. BUD32 has ATPase activity in the context of the EKC/KEOPS complex and likely plays a supporting role to the catalytic subunit KAE1. The EKC/KEOPS complex also promotes both telomere uncapping and telomere elongation. The complex is required for efficient recruitment of transcriptional coactivators.</text>
</comment>
<evidence type="ECO:0000256" key="1">
    <source>
        <dbReference type="ARBA" id="ARBA00003747"/>
    </source>
</evidence>
<evidence type="ECO:0000256" key="10">
    <source>
        <dbReference type="ARBA" id="ARBA00022840"/>
    </source>
</evidence>
<keyword evidence="9" id="KW-0418">Kinase</keyword>
<dbReference type="EC" id="2.7.11.1" evidence="3"/>
<dbReference type="Gene3D" id="3.30.200.20">
    <property type="entry name" value="Phosphorylase Kinase, domain 1"/>
    <property type="match status" value="1"/>
</dbReference>
<sequence>MSPRQHEDDDSPWPRFVLVDLVDLGDTEDFERYGPRGFHPVHLGDVYGDERYRVVHKLGAGGFSTVWLACDGTEHRWVALKIVIAEHSTSVYSKSQLSRHAALQCAGDEEFVVEHPHFTLDGPNGRHLCLVLPVLGPSTSQLSAGFSSRIRPWLSRRASYQATRALAKMHTQGLCHGDVTTANILFGLLDFDRYTESDIYRLFGKPEMTLLETYSGERPGPGAPSYIVKPLDFLSSKESIISKDVRLIDFDQSFPVSSPPERMLGTPVEFLAPEVAVGLKASPRSDVWALGCSIFRLRSGESPFSGYEVTSPADLMKIIIQTLGDMPSSWEDILFDYDGQPTKEPTKGEPLEKWEGKRPIKDLVFKIRDQPENSVVDTGSVRPEHQVWGEDENKPYPQCFSDTVWKPTATEIDNTYLYGYDDETDALLEAMPKISENEAALLYDLLSKIFVYDPQKRLSAREMLSHPWFHMDGLLLKECT</sequence>
<evidence type="ECO:0000256" key="12">
    <source>
        <dbReference type="ARBA" id="ARBA00033194"/>
    </source>
</evidence>
<evidence type="ECO:0000259" key="16">
    <source>
        <dbReference type="PROSITE" id="PS50011"/>
    </source>
</evidence>
<dbReference type="Pfam" id="PF00069">
    <property type="entry name" value="Pkinase"/>
    <property type="match status" value="2"/>
</dbReference>
<evidence type="ECO:0000256" key="4">
    <source>
        <dbReference type="ARBA" id="ARBA00013948"/>
    </source>
</evidence>
<evidence type="ECO:0000256" key="13">
    <source>
        <dbReference type="ARBA" id="ARBA00047899"/>
    </source>
</evidence>
<reference evidence="17 18" key="1">
    <citation type="journal article" date="2018" name="IMA Fungus">
        <title>IMA Genome-F 9: Draft genome sequence of Annulohypoxylon stygium, Aspergillus mulundensis, Berkeleyomyces basicola (syn. Thielaviopsis basicola), Ceratocystis smalleyi, two Cercospora beticola strains, Coleophoma cylindrospora, Fusarium fracticaudum, Phialophora cf. hyalina, and Morchella septimelata.</title>
        <authorList>
            <person name="Wingfield B.D."/>
            <person name="Bills G.F."/>
            <person name="Dong Y."/>
            <person name="Huang W."/>
            <person name="Nel W.J."/>
            <person name="Swalarsk-Parry B.S."/>
            <person name="Vaghefi N."/>
            <person name="Wilken P.M."/>
            <person name="An Z."/>
            <person name="de Beer Z.W."/>
            <person name="De Vos L."/>
            <person name="Chen L."/>
            <person name="Duong T.A."/>
            <person name="Gao Y."/>
            <person name="Hammerbacher A."/>
            <person name="Kikkert J.R."/>
            <person name="Li Y."/>
            <person name="Li H."/>
            <person name="Li K."/>
            <person name="Li Q."/>
            <person name="Liu X."/>
            <person name="Ma X."/>
            <person name="Naidoo K."/>
            <person name="Pethybridge S.J."/>
            <person name="Sun J."/>
            <person name="Steenkamp E.T."/>
            <person name="van der Nest M.A."/>
            <person name="van Wyk S."/>
            <person name="Wingfield M.J."/>
            <person name="Xiong C."/>
            <person name="Yue Q."/>
            <person name="Zhang X."/>
        </authorList>
    </citation>
    <scope>NUCLEOTIDE SEQUENCE [LARGE SCALE GENOMIC DNA]</scope>
    <source>
        <strain evidence="17 18">BP 5553</strain>
    </source>
</reference>
<dbReference type="InterPro" id="IPR051175">
    <property type="entry name" value="CLK_kinases"/>
</dbReference>
<dbReference type="PANTHER" id="PTHR45646:SF11">
    <property type="entry name" value="SERINE_THREONINE-PROTEIN KINASE DOA"/>
    <property type="match status" value="1"/>
</dbReference>
<dbReference type="OrthoDB" id="5979581at2759"/>
<comment type="catalytic activity">
    <reaction evidence="14">
        <text>L-seryl-[protein] + ATP = O-phospho-L-seryl-[protein] + ADP + H(+)</text>
        <dbReference type="Rhea" id="RHEA:17989"/>
        <dbReference type="Rhea" id="RHEA-COMP:9863"/>
        <dbReference type="Rhea" id="RHEA-COMP:11604"/>
        <dbReference type="ChEBI" id="CHEBI:15378"/>
        <dbReference type="ChEBI" id="CHEBI:29999"/>
        <dbReference type="ChEBI" id="CHEBI:30616"/>
        <dbReference type="ChEBI" id="CHEBI:83421"/>
        <dbReference type="ChEBI" id="CHEBI:456216"/>
        <dbReference type="EC" id="2.7.11.1"/>
    </reaction>
</comment>
<evidence type="ECO:0000313" key="18">
    <source>
        <dbReference type="Proteomes" id="UP000254866"/>
    </source>
</evidence>
<keyword evidence="7" id="KW-0808">Transferase</keyword>
<dbReference type="Proteomes" id="UP000254866">
    <property type="component" value="Unassembled WGS sequence"/>
</dbReference>
<comment type="subunit">
    <text evidence="2">Component of the EKC/KEOPS complex composed of at least BUD32, CGI121, GON7, KAE1 and PCC1; the whole complex dimerizes.</text>
</comment>